<keyword evidence="5" id="KW-1185">Reference proteome</keyword>
<dbReference type="InterPro" id="IPR036439">
    <property type="entry name" value="Dockerin_dom_sf"/>
</dbReference>
<dbReference type="InterPro" id="IPR003646">
    <property type="entry name" value="SH3-like_bac-type"/>
</dbReference>
<dbReference type="Pfam" id="PF00404">
    <property type="entry name" value="Dockerin_1"/>
    <property type="match status" value="1"/>
</dbReference>
<dbReference type="SMART" id="SM00287">
    <property type="entry name" value="SH3b"/>
    <property type="match status" value="1"/>
</dbReference>
<keyword evidence="1" id="KW-0472">Membrane</keyword>
<dbReference type="Gene3D" id="2.30.30.40">
    <property type="entry name" value="SH3 Domains"/>
    <property type="match status" value="1"/>
</dbReference>
<organism evidence="4 5">
    <name type="scientific">Anaerobium acetethylicum</name>
    <dbReference type="NCBI Taxonomy" id="1619234"/>
    <lineage>
        <taxon>Bacteria</taxon>
        <taxon>Bacillati</taxon>
        <taxon>Bacillota</taxon>
        <taxon>Clostridia</taxon>
        <taxon>Lachnospirales</taxon>
        <taxon>Lachnospiraceae</taxon>
        <taxon>Anaerobium</taxon>
    </lineage>
</organism>
<dbReference type="STRING" id="1619234.SAMN05421730_10606"/>
<keyword evidence="1" id="KW-0812">Transmembrane</keyword>
<dbReference type="Pfam" id="PF08239">
    <property type="entry name" value="SH3_3"/>
    <property type="match status" value="1"/>
</dbReference>
<dbReference type="SUPFAM" id="SSF63446">
    <property type="entry name" value="Type I dockerin domain"/>
    <property type="match status" value="1"/>
</dbReference>
<evidence type="ECO:0000313" key="4">
    <source>
        <dbReference type="EMBL" id="SCP99798.1"/>
    </source>
</evidence>
<evidence type="ECO:0000259" key="2">
    <source>
        <dbReference type="PROSITE" id="PS51766"/>
    </source>
</evidence>
<accession>A0A1D3TZ46</accession>
<protein>
    <submittedName>
        <fullName evidence="4">Beta-N-acetylglucosaminidase</fullName>
    </submittedName>
</protein>
<dbReference type="Pfam" id="PF12733">
    <property type="entry name" value="Cadherin-like"/>
    <property type="match status" value="1"/>
</dbReference>
<evidence type="ECO:0000256" key="1">
    <source>
        <dbReference type="SAM" id="Phobius"/>
    </source>
</evidence>
<evidence type="ECO:0000313" key="5">
    <source>
        <dbReference type="Proteomes" id="UP000199315"/>
    </source>
</evidence>
<proteinExistence type="predicted"/>
<evidence type="ECO:0000259" key="3">
    <source>
        <dbReference type="PROSITE" id="PS51781"/>
    </source>
</evidence>
<dbReference type="InterPro" id="IPR016134">
    <property type="entry name" value="Dockerin_dom"/>
</dbReference>
<dbReference type="InterPro" id="IPR025883">
    <property type="entry name" value="Cadherin-like_domain"/>
</dbReference>
<dbReference type="PROSITE" id="PS51766">
    <property type="entry name" value="DOCKERIN"/>
    <property type="match status" value="1"/>
</dbReference>
<dbReference type="CDD" id="cd14256">
    <property type="entry name" value="Dockerin_I"/>
    <property type="match status" value="1"/>
</dbReference>
<dbReference type="EMBL" id="FMKA01000060">
    <property type="protein sequence ID" value="SCP99798.1"/>
    <property type="molecule type" value="Genomic_DNA"/>
</dbReference>
<name>A0A1D3TZ46_9FIRM</name>
<dbReference type="RefSeq" id="WP_091237045.1">
    <property type="nucleotide sequence ID" value="NZ_FMKA01000060.1"/>
</dbReference>
<feature type="domain" description="SH3b" evidence="3">
    <location>
        <begin position="38"/>
        <end position="112"/>
    </location>
</feature>
<gene>
    <name evidence="4" type="ORF">SAMN05421730_10606</name>
</gene>
<reference evidence="4 5" key="1">
    <citation type="submission" date="2016-09" db="EMBL/GenBank/DDBJ databases">
        <authorList>
            <person name="Capua I."/>
            <person name="De Benedictis P."/>
            <person name="Joannis T."/>
            <person name="Lombin L.H."/>
            <person name="Cattoli G."/>
        </authorList>
    </citation>
    <scope>NUCLEOTIDE SEQUENCE [LARGE SCALE GENOMIC DNA]</scope>
    <source>
        <strain evidence="4 5">GluBS11</strain>
    </source>
</reference>
<feature type="domain" description="Dockerin" evidence="2">
    <location>
        <begin position="610"/>
        <end position="679"/>
    </location>
</feature>
<dbReference type="InterPro" id="IPR002105">
    <property type="entry name" value="Dockerin_1_rpt"/>
</dbReference>
<dbReference type="OrthoDB" id="9816557at2"/>
<dbReference type="Gene3D" id="1.10.1330.10">
    <property type="entry name" value="Dockerin domain"/>
    <property type="match status" value="1"/>
</dbReference>
<keyword evidence="1" id="KW-1133">Transmembrane helix</keyword>
<dbReference type="GO" id="GO:0000272">
    <property type="term" value="P:polysaccharide catabolic process"/>
    <property type="evidence" value="ECO:0007669"/>
    <property type="project" value="InterPro"/>
</dbReference>
<dbReference type="PROSITE" id="PS51781">
    <property type="entry name" value="SH3B"/>
    <property type="match status" value="1"/>
</dbReference>
<dbReference type="GO" id="GO:0004553">
    <property type="term" value="F:hydrolase activity, hydrolyzing O-glycosyl compounds"/>
    <property type="evidence" value="ECO:0007669"/>
    <property type="project" value="InterPro"/>
</dbReference>
<feature type="transmembrane region" description="Helical" evidence="1">
    <location>
        <begin position="12"/>
        <end position="29"/>
    </location>
</feature>
<dbReference type="AlphaFoldDB" id="A0A1D3TZ46"/>
<dbReference type="Proteomes" id="UP000199315">
    <property type="component" value="Unassembled WGS sequence"/>
</dbReference>
<sequence>MKTVIRTKLKHIFVVAAFVGILSAGIYIFNTVSEAYTEQSGTVTSISGGAVNVRSGAGTTFEKVAAAPFGQAVTVIDETTASDGYKWYNIKYNSVTGTITGWMRSDYILITPVSGDPSTDADFEAYLNAQGFPESYRVYLRDLHAKHPNWVFRAQNTGLDWNTVINEESKLGTNLVSSSSPSSWKSTQDGAYNWDTGKWIGMDTSNWVAASEGIVKYFMDPRNFLVDGSSILQFESLSFANTQNKTGIANILSGSFMATDNYYRIFYEAGFDNNISPYHLASRSLQEVGYNGSGSSSGTYSGYEGFYNFFNIGSTPNADGSGALVNGLIRAKKEGWTSPELSIKGGAKFVGNNYIYKGQNTLYYQKFNVVYSGGYGLYRHQYMTNIQAPTSESTKMKKAYTDFNASAITFIIPVYKNMPDIAAEKPTKDGSPNNVLASLVVDGYSLTPYFEKFTEDYSLIVPSDVNSVQIGATAVATSGASIKGVGVKELQPGENKIDIQCTAENGDVRNYTITIIRTVEEINPGAEGENDPDGEDDTADNFVIESNYKIDEFISGIEPGTSSEQLILNIKVAGYNVKVTDSSNAIKTGKIMTGDSVQIYKDNVLVKEYPVVIYGDVTGDGNIDSLDLLYIKRHTLNIKALSGIYVNAADTNKSNDGIINGLDLLYIKRHVLDIKKIVQ</sequence>